<name>A0AAW1JUN6_POPJA</name>
<dbReference type="AlphaFoldDB" id="A0AAW1JUN6"/>
<dbReference type="EMBL" id="JASPKY010000337">
    <property type="protein sequence ID" value="KAK9708070.1"/>
    <property type="molecule type" value="Genomic_DNA"/>
</dbReference>
<evidence type="ECO:0000313" key="1">
    <source>
        <dbReference type="EMBL" id="KAK9708070.1"/>
    </source>
</evidence>
<reference evidence="1 2" key="1">
    <citation type="journal article" date="2024" name="BMC Genomics">
        <title>De novo assembly and annotation of Popillia japonica's genome with initial clues to its potential as an invasive pest.</title>
        <authorList>
            <person name="Cucini C."/>
            <person name="Boschi S."/>
            <person name="Funari R."/>
            <person name="Cardaioli E."/>
            <person name="Iannotti N."/>
            <person name="Marturano G."/>
            <person name="Paoli F."/>
            <person name="Bruttini M."/>
            <person name="Carapelli A."/>
            <person name="Frati F."/>
            <person name="Nardi F."/>
        </authorList>
    </citation>
    <scope>NUCLEOTIDE SEQUENCE [LARGE SCALE GENOMIC DNA]</scope>
    <source>
        <strain evidence="1">DMR45628</strain>
    </source>
</reference>
<evidence type="ECO:0000313" key="2">
    <source>
        <dbReference type="Proteomes" id="UP001458880"/>
    </source>
</evidence>
<protein>
    <submittedName>
        <fullName evidence="1">Uncharacterized protein</fullName>
    </submittedName>
</protein>
<accession>A0AAW1JUN6</accession>
<gene>
    <name evidence="1" type="ORF">QE152_g27471</name>
</gene>
<proteinExistence type="predicted"/>
<dbReference type="Proteomes" id="UP001458880">
    <property type="component" value="Unassembled WGS sequence"/>
</dbReference>
<comment type="caution">
    <text evidence="1">The sequence shown here is derived from an EMBL/GenBank/DDBJ whole genome shotgun (WGS) entry which is preliminary data.</text>
</comment>
<keyword evidence="2" id="KW-1185">Reference proteome</keyword>
<sequence>MDECNYCNGLVQWMSVTTVMGLTRPSIPPEWPGWILKKQEGRTIGHVTLPSWEETRRKDYRSRNTTIVASMLENEEKWKIMEIMAGNIIGKKKKYARLRRKVNYVWNSSKTNSLPAIPGGIDNSC</sequence>
<organism evidence="1 2">
    <name type="scientific">Popillia japonica</name>
    <name type="common">Japanese beetle</name>
    <dbReference type="NCBI Taxonomy" id="7064"/>
    <lineage>
        <taxon>Eukaryota</taxon>
        <taxon>Metazoa</taxon>
        <taxon>Ecdysozoa</taxon>
        <taxon>Arthropoda</taxon>
        <taxon>Hexapoda</taxon>
        <taxon>Insecta</taxon>
        <taxon>Pterygota</taxon>
        <taxon>Neoptera</taxon>
        <taxon>Endopterygota</taxon>
        <taxon>Coleoptera</taxon>
        <taxon>Polyphaga</taxon>
        <taxon>Scarabaeiformia</taxon>
        <taxon>Scarabaeidae</taxon>
        <taxon>Rutelinae</taxon>
        <taxon>Popillia</taxon>
    </lineage>
</organism>